<reference evidence="1" key="1">
    <citation type="submission" date="2020-05" db="EMBL/GenBank/DDBJ databases">
        <title>WGS assembly of Panicum virgatum.</title>
        <authorList>
            <person name="Lovell J.T."/>
            <person name="Jenkins J."/>
            <person name="Shu S."/>
            <person name="Juenger T.E."/>
            <person name="Schmutz J."/>
        </authorList>
    </citation>
    <scope>NUCLEOTIDE SEQUENCE</scope>
    <source>
        <strain evidence="1">AP13</strain>
    </source>
</reference>
<dbReference type="PANTHER" id="PTHR43019">
    <property type="entry name" value="SERINE ENDOPROTEASE DEGS"/>
    <property type="match status" value="1"/>
</dbReference>
<proteinExistence type="predicted"/>
<dbReference type="Proteomes" id="UP000823388">
    <property type="component" value="Chromosome 3K"/>
</dbReference>
<dbReference type="PANTHER" id="PTHR43019:SF22">
    <property type="entry name" value="OS05G0158400 PROTEIN"/>
    <property type="match status" value="1"/>
</dbReference>
<protein>
    <submittedName>
        <fullName evidence="1">Uncharacterized protein</fullName>
    </submittedName>
</protein>
<gene>
    <name evidence="1" type="ORF">PVAP13_3KG126782</name>
</gene>
<organism evidence="1 2">
    <name type="scientific">Panicum virgatum</name>
    <name type="common">Blackwell switchgrass</name>
    <dbReference type="NCBI Taxonomy" id="38727"/>
    <lineage>
        <taxon>Eukaryota</taxon>
        <taxon>Viridiplantae</taxon>
        <taxon>Streptophyta</taxon>
        <taxon>Embryophyta</taxon>
        <taxon>Tracheophyta</taxon>
        <taxon>Spermatophyta</taxon>
        <taxon>Magnoliopsida</taxon>
        <taxon>Liliopsida</taxon>
        <taxon>Poales</taxon>
        <taxon>Poaceae</taxon>
        <taxon>PACMAD clade</taxon>
        <taxon>Panicoideae</taxon>
        <taxon>Panicodae</taxon>
        <taxon>Paniceae</taxon>
        <taxon>Panicinae</taxon>
        <taxon>Panicum</taxon>
        <taxon>Panicum sect. Hiantes</taxon>
    </lineage>
</organism>
<name>A0A8T0V3F0_PANVG</name>
<dbReference type="SUPFAM" id="SSF50494">
    <property type="entry name" value="Trypsin-like serine proteases"/>
    <property type="match status" value="1"/>
</dbReference>
<accession>A0A8T0V3F0</accession>
<dbReference type="AlphaFoldDB" id="A0A8T0V3F0"/>
<dbReference type="EMBL" id="CM029041">
    <property type="protein sequence ID" value="KAG2627473.1"/>
    <property type="molecule type" value="Genomic_DNA"/>
</dbReference>
<dbReference type="InterPro" id="IPR043504">
    <property type="entry name" value="Peptidase_S1_PA_chymotrypsin"/>
</dbReference>
<dbReference type="Pfam" id="PF13365">
    <property type="entry name" value="Trypsin_2"/>
    <property type="match status" value="1"/>
</dbReference>
<sequence length="216" mass="24052">MDPATVAAVLDPDDKSKLINVAKSVVKVSFPPPNRGREYLDRWYTGIIIRWDVHNKTAMIISGGCFDRDIDDKSKSKIFVHYPYMEDDGFIEAKLLFFSAFYQLSLLEVAFQGVLLDVPTQIPTFGSTQPKCGDEVFSLGRDKDLSLVVRHGTIMKEGCLIELRQGYLFLDYELPEGGTGGPAVDHQGDVVGLVMDCDDDRAIILPISVVLSCFHM</sequence>
<dbReference type="InterPro" id="IPR009003">
    <property type="entry name" value="Peptidase_S1_PA"/>
</dbReference>
<comment type="caution">
    <text evidence="1">The sequence shown here is derived from an EMBL/GenBank/DDBJ whole genome shotgun (WGS) entry which is preliminary data.</text>
</comment>
<dbReference type="Gene3D" id="2.40.10.10">
    <property type="entry name" value="Trypsin-like serine proteases"/>
    <property type="match status" value="2"/>
</dbReference>
<evidence type="ECO:0000313" key="1">
    <source>
        <dbReference type="EMBL" id="KAG2627473.1"/>
    </source>
</evidence>
<evidence type="ECO:0000313" key="2">
    <source>
        <dbReference type="Proteomes" id="UP000823388"/>
    </source>
</evidence>
<keyword evidence="2" id="KW-1185">Reference proteome</keyword>